<name>A0A1D6NMJ2_MAIZE</name>
<feature type="region of interest" description="Disordered" evidence="1">
    <location>
        <begin position="1"/>
        <end position="21"/>
    </location>
</feature>
<organism evidence="2">
    <name type="scientific">Zea mays</name>
    <name type="common">Maize</name>
    <dbReference type="NCBI Taxonomy" id="4577"/>
    <lineage>
        <taxon>Eukaryota</taxon>
        <taxon>Viridiplantae</taxon>
        <taxon>Streptophyta</taxon>
        <taxon>Embryophyta</taxon>
        <taxon>Tracheophyta</taxon>
        <taxon>Spermatophyta</taxon>
        <taxon>Magnoliopsida</taxon>
        <taxon>Liliopsida</taxon>
        <taxon>Poales</taxon>
        <taxon>Poaceae</taxon>
        <taxon>PACMAD clade</taxon>
        <taxon>Panicoideae</taxon>
        <taxon>Andropogonodae</taxon>
        <taxon>Andropogoneae</taxon>
        <taxon>Tripsacinae</taxon>
        <taxon>Zea</taxon>
    </lineage>
</organism>
<evidence type="ECO:0000313" key="2">
    <source>
        <dbReference type="EMBL" id="ONM41388.1"/>
    </source>
</evidence>
<proteinExistence type="predicted"/>
<gene>
    <name evidence="2" type="ORF">ZEAMMB73_Zm00001d044497</name>
</gene>
<evidence type="ECO:0000256" key="1">
    <source>
        <dbReference type="SAM" id="MobiDB-lite"/>
    </source>
</evidence>
<dbReference type="AlphaFoldDB" id="A0A1D6NMJ2"/>
<protein>
    <submittedName>
        <fullName evidence="2">Thioredoxin family Trp26</fullName>
    </submittedName>
</protein>
<dbReference type="EMBL" id="CM007649">
    <property type="protein sequence ID" value="ONM41388.1"/>
    <property type="molecule type" value="Genomic_DNA"/>
</dbReference>
<feature type="compositionally biased region" description="Basic and acidic residues" evidence="1">
    <location>
        <begin position="1"/>
        <end position="11"/>
    </location>
</feature>
<sequence length="21" mass="2242">MPNPSDHKTKSETGGGFSHVE</sequence>
<reference evidence="2" key="1">
    <citation type="submission" date="2015-12" db="EMBL/GenBank/DDBJ databases">
        <title>Update maize B73 reference genome by single molecule sequencing technologies.</title>
        <authorList>
            <consortium name="Maize Genome Sequencing Project"/>
            <person name="Ware D."/>
        </authorList>
    </citation>
    <scope>NUCLEOTIDE SEQUENCE [LARGE SCALE GENOMIC DNA]</scope>
    <source>
        <tissue evidence="2">Seedling</tissue>
    </source>
</reference>
<accession>A0A1D6NMJ2</accession>